<evidence type="ECO:0000256" key="1">
    <source>
        <dbReference type="ARBA" id="ARBA00023172"/>
    </source>
</evidence>
<dbReference type="EMBL" id="JAASRS010000002">
    <property type="protein sequence ID" value="NIK16589.1"/>
    <property type="molecule type" value="Genomic_DNA"/>
</dbReference>
<dbReference type="GO" id="GO:0003677">
    <property type="term" value="F:DNA binding"/>
    <property type="evidence" value="ECO:0007669"/>
    <property type="project" value="InterPro"/>
</dbReference>
<evidence type="ECO:0000313" key="5">
    <source>
        <dbReference type="Proteomes" id="UP000532769"/>
    </source>
</evidence>
<dbReference type="RefSeq" id="WP_166912477.1">
    <property type="nucleotide sequence ID" value="NZ_JAASRS010000002.1"/>
</dbReference>
<accession>A0A846MLP9</accession>
<dbReference type="AlphaFoldDB" id="A0A846MLP9"/>
<dbReference type="SUPFAM" id="SSF56349">
    <property type="entry name" value="DNA breaking-rejoining enzymes"/>
    <property type="match status" value="1"/>
</dbReference>
<dbReference type="GO" id="GO:0006310">
    <property type="term" value="P:DNA recombination"/>
    <property type="evidence" value="ECO:0007669"/>
    <property type="project" value="UniProtKB-KW"/>
</dbReference>
<gene>
    <name evidence="3" type="ORF">BDD39_003230</name>
    <name evidence="4" type="ORF">BDD39_003238</name>
</gene>
<evidence type="ECO:0000313" key="3">
    <source>
        <dbReference type="EMBL" id="NIK16589.1"/>
    </source>
</evidence>
<reference evidence="3 5" key="1">
    <citation type="submission" date="2020-03" db="EMBL/GenBank/DDBJ databases">
        <title>Genomic Encyclopedia of Archaeal and Bacterial Type Strains, Phase II (KMG-II): from individual species to whole genera.</title>
        <authorList>
            <person name="Goeker M."/>
        </authorList>
    </citation>
    <scope>NUCLEOTIDE SEQUENCE [LARGE SCALE GENOMIC DNA]</scope>
    <source>
        <strain evidence="3 5">DSM 4749</strain>
    </source>
</reference>
<dbReference type="PROSITE" id="PS51898">
    <property type="entry name" value="TYR_RECOMBINASE"/>
    <property type="match status" value="1"/>
</dbReference>
<sequence length="389" mass="46052">MGKKKRSQMNNLEIALDNISAAFREGKKAGITVEKDNWRDDTYKTYESEVKTMFRELAKMIGENDKRILPKYTNAETWDRYFEHLAKKYEQGEITADTVQKRVHALEAFRHMVKYTNVLGKDTTIRVGDKEERLEYLKERGVCRSKDEVTSIKPTREVVEKVHSHIDRSTHNGNTAYLINKLQVETGGRIRAMLKLEVKDVNFEKNTITFRCDKNNFTRTIPLTEKARNILRPLCEGKKPGQKIFTIKNQKGKDKKLKEAVKTVERLTREAAKKAGVYEKNKRFTTHSNRKRYAQNLYEQTRSWSKSKLKREIRNYIQMQGSNEESIKQRIRNELYRINRYRKMKKKEIKGFSHEHLRRMYVALHLGHSRCDIVLRYIKPDPVRDIYGK</sequence>
<dbReference type="Gene3D" id="1.10.443.10">
    <property type="entry name" value="Intergrase catalytic core"/>
    <property type="match status" value="1"/>
</dbReference>
<keyword evidence="1" id="KW-0233">DNA recombination</keyword>
<feature type="domain" description="Tyr recombinase" evidence="2">
    <location>
        <begin position="149"/>
        <end position="350"/>
    </location>
</feature>
<name>A0A846MLP9_9BACL</name>
<dbReference type="Pfam" id="PF00589">
    <property type="entry name" value="Phage_integrase"/>
    <property type="match status" value="1"/>
</dbReference>
<dbReference type="Proteomes" id="UP000532769">
    <property type="component" value="Unassembled WGS sequence"/>
</dbReference>
<dbReference type="InterPro" id="IPR013762">
    <property type="entry name" value="Integrase-like_cat_sf"/>
</dbReference>
<dbReference type="InterPro" id="IPR011010">
    <property type="entry name" value="DNA_brk_join_enz"/>
</dbReference>
<proteinExistence type="predicted"/>
<dbReference type="EMBL" id="JAASRS010000002">
    <property type="protein sequence ID" value="NIK16597.1"/>
    <property type="molecule type" value="Genomic_DNA"/>
</dbReference>
<comment type="caution">
    <text evidence="3">The sequence shown here is derived from an EMBL/GenBank/DDBJ whole genome shotgun (WGS) entry which is preliminary data.</text>
</comment>
<dbReference type="InterPro" id="IPR002104">
    <property type="entry name" value="Integrase_catalytic"/>
</dbReference>
<protein>
    <submittedName>
        <fullName evidence="3">Integrase</fullName>
    </submittedName>
</protein>
<dbReference type="CDD" id="cd00397">
    <property type="entry name" value="DNA_BRE_C"/>
    <property type="match status" value="1"/>
</dbReference>
<dbReference type="GO" id="GO:0015074">
    <property type="term" value="P:DNA integration"/>
    <property type="evidence" value="ECO:0007669"/>
    <property type="project" value="InterPro"/>
</dbReference>
<evidence type="ECO:0000313" key="4">
    <source>
        <dbReference type="EMBL" id="NIK16597.1"/>
    </source>
</evidence>
<keyword evidence="5" id="KW-1185">Reference proteome</keyword>
<organism evidence="3 5">
    <name type="scientific">Saccharococcus thermophilus</name>
    <dbReference type="NCBI Taxonomy" id="29396"/>
    <lineage>
        <taxon>Bacteria</taxon>
        <taxon>Bacillati</taxon>
        <taxon>Bacillota</taxon>
        <taxon>Bacilli</taxon>
        <taxon>Bacillales</taxon>
        <taxon>Anoxybacillaceae</taxon>
        <taxon>Saccharococcus</taxon>
    </lineage>
</organism>
<evidence type="ECO:0000259" key="2">
    <source>
        <dbReference type="PROSITE" id="PS51898"/>
    </source>
</evidence>